<feature type="compositionally biased region" description="Low complexity" evidence="2">
    <location>
        <begin position="164"/>
        <end position="199"/>
    </location>
</feature>
<keyword evidence="1" id="KW-0677">Repeat</keyword>
<keyword evidence="4" id="KW-1185">Reference proteome</keyword>
<keyword evidence="3" id="KW-0472">Membrane</keyword>
<protein>
    <submittedName>
        <fullName evidence="5">Col_cuticle_N domain-containing protein</fullName>
    </submittedName>
</protein>
<keyword evidence="3" id="KW-0812">Transmembrane</keyword>
<dbReference type="WBParaSite" id="Pan_g17820.t1">
    <property type="protein sequence ID" value="Pan_g17820.t1"/>
    <property type="gene ID" value="Pan_g17820"/>
</dbReference>
<evidence type="ECO:0000256" key="2">
    <source>
        <dbReference type="SAM" id="MobiDB-lite"/>
    </source>
</evidence>
<proteinExistence type="predicted"/>
<name>A0A7E4V9P5_PANRE</name>
<reference evidence="5" key="2">
    <citation type="submission" date="2020-10" db="UniProtKB">
        <authorList>
            <consortium name="WormBaseParasite"/>
        </authorList>
    </citation>
    <scope>IDENTIFICATION</scope>
</reference>
<feature type="region of interest" description="Disordered" evidence="2">
    <location>
        <begin position="158"/>
        <end position="230"/>
    </location>
</feature>
<keyword evidence="3" id="KW-1133">Transmembrane helix</keyword>
<evidence type="ECO:0000313" key="4">
    <source>
        <dbReference type="Proteomes" id="UP000492821"/>
    </source>
</evidence>
<feature type="compositionally biased region" description="Polar residues" evidence="2">
    <location>
        <begin position="220"/>
        <end position="230"/>
    </location>
</feature>
<reference evidence="4" key="1">
    <citation type="journal article" date="2013" name="Genetics">
        <title>The draft genome and transcriptome of Panagrellus redivivus are shaped by the harsh demands of a free-living lifestyle.</title>
        <authorList>
            <person name="Srinivasan J."/>
            <person name="Dillman A.R."/>
            <person name="Macchietto M.G."/>
            <person name="Heikkinen L."/>
            <person name="Lakso M."/>
            <person name="Fracchia K.M."/>
            <person name="Antoshechkin I."/>
            <person name="Mortazavi A."/>
            <person name="Wong G."/>
            <person name="Sternberg P.W."/>
        </authorList>
    </citation>
    <scope>NUCLEOTIDE SEQUENCE [LARGE SCALE GENOMIC DNA]</scope>
    <source>
        <strain evidence="4">MT8872</strain>
    </source>
</reference>
<sequence length="230" mass="23892">MKTDYVIKRCVIAAGSISVVVMLVVAIVANLIHNELNFTISEFNADYAEFMAASDRAWTSMTLLSRENGATFESRRTFIDLIGREKRAVNSGNTCNCGQRAANCPQGPPGPQGRPGDRGEEGYPGEPGRPGHPGVALVYENPFGGNCVVCPVGPPGTPGPPGPEGWIGPPGDNGLPGRPGNEGIPGPIGPPGDSGFPGRPGIPGQPGEPGEDTVRGGRIFTSTRTPWSHG</sequence>
<evidence type="ECO:0000313" key="5">
    <source>
        <dbReference type="WBParaSite" id="Pan_g17820.t1"/>
    </source>
</evidence>
<evidence type="ECO:0000256" key="1">
    <source>
        <dbReference type="ARBA" id="ARBA00022737"/>
    </source>
</evidence>
<feature type="transmembrane region" description="Helical" evidence="3">
    <location>
        <begin position="12"/>
        <end position="32"/>
    </location>
</feature>
<dbReference type="InterPro" id="IPR008160">
    <property type="entry name" value="Collagen"/>
</dbReference>
<organism evidence="4 5">
    <name type="scientific">Panagrellus redivivus</name>
    <name type="common">Microworm</name>
    <dbReference type="NCBI Taxonomy" id="6233"/>
    <lineage>
        <taxon>Eukaryota</taxon>
        <taxon>Metazoa</taxon>
        <taxon>Ecdysozoa</taxon>
        <taxon>Nematoda</taxon>
        <taxon>Chromadorea</taxon>
        <taxon>Rhabditida</taxon>
        <taxon>Tylenchina</taxon>
        <taxon>Panagrolaimomorpha</taxon>
        <taxon>Panagrolaimoidea</taxon>
        <taxon>Panagrolaimidae</taxon>
        <taxon>Panagrellus</taxon>
    </lineage>
</organism>
<dbReference type="AlphaFoldDB" id="A0A7E4V9P5"/>
<evidence type="ECO:0000256" key="3">
    <source>
        <dbReference type="SAM" id="Phobius"/>
    </source>
</evidence>
<dbReference type="Pfam" id="PF01391">
    <property type="entry name" value="Collagen"/>
    <property type="match status" value="1"/>
</dbReference>
<dbReference type="PANTHER" id="PTHR24637:SF377">
    <property type="entry name" value="COLLAGEN TYPE IX ALPHA 1 CHAIN"/>
    <property type="match status" value="1"/>
</dbReference>
<feature type="region of interest" description="Disordered" evidence="2">
    <location>
        <begin position="98"/>
        <end position="134"/>
    </location>
</feature>
<dbReference type="PANTHER" id="PTHR24637">
    <property type="entry name" value="COLLAGEN"/>
    <property type="match status" value="1"/>
</dbReference>
<accession>A0A7E4V9P5</accession>
<dbReference type="Proteomes" id="UP000492821">
    <property type="component" value="Unassembled WGS sequence"/>
</dbReference>